<dbReference type="PANTHER" id="PTHR11736">
    <property type="entry name" value="MELANOMA-ASSOCIATED ANTIGEN MAGE ANTIGEN"/>
    <property type="match status" value="1"/>
</dbReference>
<dbReference type="FunFam" id="1.10.10.1200:FF:000007">
    <property type="entry name" value="Melanoma-associated antigen C2"/>
    <property type="match status" value="1"/>
</dbReference>
<dbReference type="SMART" id="SM01373">
    <property type="entry name" value="MAGE"/>
    <property type="match status" value="1"/>
</dbReference>
<keyword evidence="5" id="KW-1185">Reference proteome</keyword>
<organism evidence="4 5">
    <name type="scientific">Mus spicilegus</name>
    <name type="common">Mound-building mouse</name>
    <dbReference type="NCBI Taxonomy" id="10103"/>
    <lineage>
        <taxon>Eukaryota</taxon>
        <taxon>Metazoa</taxon>
        <taxon>Chordata</taxon>
        <taxon>Craniata</taxon>
        <taxon>Vertebrata</taxon>
        <taxon>Euteleostomi</taxon>
        <taxon>Mammalia</taxon>
        <taxon>Eutheria</taxon>
        <taxon>Euarchontoglires</taxon>
        <taxon>Glires</taxon>
        <taxon>Rodentia</taxon>
        <taxon>Myomorpha</taxon>
        <taxon>Muroidea</taxon>
        <taxon>Muridae</taxon>
        <taxon>Murinae</taxon>
        <taxon>Mus</taxon>
        <taxon>Mus</taxon>
    </lineage>
</organism>
<reference evidence="4" key="2">
    <citation type="submission" date="2025-09" db="UniProtKB">
        <authorList>
            <consortium name="Ensembl"/>
        </authorList>
    </citation>
    <scope>IDENTIFICATION</scope>
</reference>
<dbReference type="Gene3D" id="1.10.10.1200">
    <property type="entry name" value="MAGE homology domain, winged helix WH1 motif"/>
    <property type="match status" value="1"/>
</dbReference>
<evidence type="ECO:0000256" key="2">
    <source>
        <dbReference type="SAM" id="MobiDB-lite"/>
    </source>
</evidence>
<name>A0A8C6I8U4_MUSSI</name>
<sequence>MPRPRKRRRCMVEGQPEAQSVAVTMEEDSSSSSSTYSSSFPSSFSSTSSSYALTSGNSEEGCAASRASSPSHSPPGAGSSCTAMISSPRSQVSADSEGEESPGSSQALPCGTSLSTGEIDVKVDELVKYLLLKYLMQEPVSKAEILSNIIRNYQDHFAVIFREALECMQLVFGLELKEIDPASHTYILTIALELTYDGMMTDVQGIPKTGLLIMVLSIIFMEGNCVSEDMVWSILNNIGLYAGNEHFIYGEPRKLITDNFVQEGYLEYRHVPGSHPPSYEFLWGPRAYAETTKMKILTFLTSINGSDPRSFPVWYAEALRDEEQQE</sequence>
<feature type="compositionally biased region" description="Polar residues" evidence="2">
    <location>
        <begin position="81"/>
        <end position="94"/>
    </location>
</feature>
<dbReference type="InterPro" id="IPR037445">
    <property type="entry name" value="MAGE"/>
</dbReference>
<dbReference type="GO" id="GO:0000122">
    <property type="term" value="P:negative regulation of transcription by RNA polymerase II"/>
    <property type="evidence" value="ECO:0007669"/>
    <property type="project" value="TreeGrafter"/>
</dbReference>
<dbReference type="PROSITE" id="PS50838">
    <property type="entry name" value="MAGE"/>
    <property type="match status" value="1"/>
</dbReference>
<feature type="compositionally biased region" description="Low complexity" evidence="2">
    <location>
        <begin position="30"/>
        <end position="51"/>
    </location>
</feature>
<dbReference type="InterPro" id="IPR002190">
    <property type="entry name" value="MHD_dom"/>
</dbReference>
<dbReference type="SMART" id="SM01392">
    <property type="entry name" value="MAGE_N"/>
    <property type="match status" value="1"/>
</dbReference>
<feature type="compositionally biased region" description="Low complexity" evidence="2">
    <location>
        <begin position="63"/>
        <end position="80"/>
    </location>
</feature>
<feature type="region of interest" description="Disordered" evidence="2">
    <location>
        <begin position="1"/>
        <end position="111"/>
    </location>
</feature>
<proteinExistence type="predicted"/>
<feature type="domain" description="MAGE" evidence="3">
    <location>
        <begin position="119"/>
        <end position="318"/>
    </location>
</feature>
<dbReference type="Gene3D" id="1.10.10.1210">
    <property type="entry name" value="MAGE homology domain, winged helix WH2 motif"/>
    <property type="match status" value="1"/>
</dbReference>
<dbReference type="GO" id="GO:0005634">
    <property type="term" value="C:nucleus"/>
    <property type="evidence" value="ECO:0007669"/>
    <property type="project" value="TreeGrafter"/>
</dbReference>
<evidence type="ECO:0000256" key="1">
    <source>
        <dbReference type="ARBA" id="ARBA00084104"/>
    </source>
</evidence>
<evidence type="ECO:0000313" key="5">
    <source>
        <dbReference type="Proteomes" id="UP000694415"/>
    </source>
</evidence>
<dbReference type="InterPro" id="IPR021072">
    <property type="entry name" value="MAGE_N"/>
</dbReference>
<evidence type="ECO:0000313" key="4">
    <source>
        <dbReference type="Ensembl" id="ENSMSIP00000032665.1"/>
    </source>
</evidence>
<protein>
    <submittedName>
        <fullName evidence="4">MAGE family member A10</fullName>
    </submittedName>
</protein>
<dbReference type="AlphaFoldDB" id="A0A8C6I8U4"/>
<dbReference type="FunFam" id="1.10.10.1210:FF:000001">
    <property type="entry name" value="melanoma-associated antigen D1"/>
    <property type="match status" value="1"/>
</dbReference>
<accession>A0A8C6I8U4</accession>
<dbReference type="Proteomes" id="UP000694415">
    <property type="component" value="Unplaced"/>
</dbReference>
<evidence type="ECO:0000259" key="3">
    <source>
        <dbReference type="PROSITE" id="PS50838"/>
    </source>
</evidence>
<dbReference type="Pfam" id="PF01454">
    <property type="entry name" value="MAGE"/>
    <property type="match status" value="1"/>
</dbReference>
<dbReference type="InterPro" id="IPR041898">
    <property type="entry name" value="MAGE_WH1"/>
</dbReference>
<reference evidence="4" key="1">
    <citation type="submission" date="2025-08" db="UniProtKB">
        <authorList>
            <consortium name="Ensembl"/>
        </authorList>
    </citation>
    <scope>IDENTIFICATION</scope>
</reference>
<dbReference type="InterPro" id="IPR041899">
    <property type="entry name" value="MAGE_WH2"/>
</dbReference>
<keyword evidence="1" id="KW-0825">Tumor antigen</keyword>
<dbReference type="Ensembl" id="ENSMSIT00000041204.1">
    <property type="protein sequence ID" value="ENSMSIP00000032665.1"/>
    <property type="gene ID" value="ENSMSIG00000027367.1"/>
</dbReference>
<feature type="compositionally biased region" description="Polar residues" evidence="2">
    <location>
        <begin position="102"/>
        <end position="111"/>
    </location>
</feature>
<dbReference type="PANTHER" id="PTHR11736:SF153">
    <property type="entry name" value="MELANOMA-ASSOCIATED ANTIGEN 10"/>
    <property type="match status" value="1"/>
</dbReference>
<dbReference type="GeneTree" id="ENSGT00940000154972"/>